<sequence>MKNVKVNSLINLLLFSSISLCGSSAAIAGGVGLGTTRVIYPQNSSQASLSIQNTDASKVFLIQSWVSNPDENKSADFIITPPIFVIQPKKENTMRIMFVGKKPLPTDRESLYYVNSKAIPSGKPEEGKNTLQIATQTTIKMFVRPDNLPTPSIDAPKSLRCKLIGSNLNVKNPSPYYVTLVSLKVGNQKMPNTMVPPKSEAQVPLQGGPGGNITFQTMNDYGAMTDQQTCSI</sequence>
<dbReference type="SUPFAM" id="SSF49354">
    <property type="entry name" value="PapD-like"/>
    <property type="match status" value="1"/>
</dbReference>
<feature type="domain" description="Pili assembly chaperone C-terminal" evidence="9">
    <location>
        <begin position="170"/>
        <end position="224"/>
    </location>
</feature>
<keyword evidence="6" id="KW-0143">Chaperone</keyword>
<dbReference type="InterPro" id="IPR013783">
    <property type="entry name" value="Ig-like_fold"/>
</dbReference>
<evidence type="ECO:0000256" key="7">
    <source>
        <dbReference type="SAM" id="SignalP"/>
    </source>
</evidence>
<evidence type="ECO:0000256" key="4">
    <source>
        <dbReference type="ARBA" id="ARBA00022729"/>
    </source>
</evidence>
<evidence type="ECO:0000256" key="2">
    <source>
        <dbReference type="ARBA" id="ARBA00007399"/>
    </source>
</evidence>
<dbReference type="GO" id="GO:0071555">
    <property type="term" value="P:cell wall organization"/>
    <property type="evidence" value="ECO:0007669"/>
    <property type="project" value="InterPro"/>
</dbReference>
<dbReference type="InterPro" id="IPR036316">
    <property type="entry name" value="Pili_assmbl_chap_C_dom_sf"/>
</dbReference>
<dbReference type="Proteomes" id="UP000094844">
    <property type="component" value="Unassembled WGS sequence"/>
</dbReference>
<dbReference type="AlphaFoldDB" id="A0A1C6Z1U6"/>
<evidence type="ECO:0000313" key="10">
    <source>
        <dbReference type="EMBL" id="SCM53170.1"/>
    </source>
</evidence>
<dbReference type="FunFam" id="2.60.40.10:FF:000458">
    <property type="entry name" value="Molecular chaperone FimC"/>
    <property type="match status" value="1"/>
</dbReference>
<evidence type="ECO:0000259" key="8">
    <source>
        <dbReference type="Pfam" id="PF00345"/>
    </source>
</evidence>
<evidence type="ECO:0000256" key="6">
    <source>
        <dbReference type="ARBA" id="ARBA00023186"/>
    </source>
</evidence>
<keyword evidence="5" id="KW-0574">Periplasm</keyword>
<accession>A0A1C6Z1U6</accession>
<evidence type="ECO:0000256" key="3">
    <source>
        <dbReference type="ARBA" id="ARBA00022558"/>
    </source>
</evidence>
<organism evidence="10 11">
    <name type="scientific">Hafnia alvei</name>
    <dbReference type="NCBI Taxonomy" id="569"/>
    <lineage>
        <taxon>Bacteria</taxon>
        <taxon>Pseudomonadati</taxon>
        <taxon>Pseudomonadota</taxon>
        <taxon>Gammaproteobacteria</taxon>
        <taxon>Enterobacterales</taxon>
        <taxon>Hafniaceae</taxon>
        <taxon>Hafnia</taxon>
    </lineage>
</organism>
<keyword evidence="4 7" id="KW-0732">Signal</keyword>
<dbReference type="PANTHER" id="PTHR30251">
    <property type="entry name" value="PILUS ASSEMBLY CHAPERONE"/>
    <property type="match status" value="1"/>
</dbReference>
<name>A0A1C6Z1U6_HAFAL</name>
<dbReference type="Pfam" id="PF02753">
    <property type="entry name" value="PapD_C"/>
    <property type="match status" value="1"/>
</dbReference>
<dbReference type="InterPro" id="IPR008962">
    <property type="entry name" value="PapD-like_sf"/>
</dbReference>
<comment type="subcellular location">
    <subcellularLocation>
        <location evidence="1">Periplasm</location>
    </subcellularLocation>
</comment>
<dbReference type="SUPFAM" id="SSF49584">
    <property type="entry name" value="Periplasmic chaperone C-domain"/>
    <property type="match status" value="1"/>
</dbReference>
<dbReference type="PANTHER" id="PTHR30251:SF0">
    <property type="entry name" value="FIMBRIAL CHAPERONE PROTEIN ELFD-RELATED"/>
    <property type="match status" value="1"/>
</dbReference>
<dbReference type="PRINTS" id="PR00969">
    <property type="entry name" value="CHAPERONPILI"/>
</dbReference>
<evidence type="ECO:0000313" key="11">
    <source>
        <dbReference type="Proteomes" id="UP000094844"/>
    </source>
</evidence>
<evidence type="ECO:0000256" key="1">
    <source>
        <dbReference type="ARBA" id="ARBA00004418"/>
    </source>
</evidence>
<feature type="signal peptide" evidence="7">
    <location>
        <begin position="1"/>
        <end position="28"/>
    </location>
</feature>
<reference evidence="10 11" key="1">
    <citation type="submission" date="2016-09" db="EMBL/GenBank/DDBJ databases">
        <authorList>
            <person name="Capua I."/>
            <person name="De Benedictis P."/>
            <person name="Joannis T."/>
            <person name="Lombin L.H."/>
            <person name="Cattoli G."/>
        </authorList>
    </citation>
    <scope>NUCLEOTIDE SEQUENCE [LARGE SCALE GENOMIC DNA]</scope>
    <source>
        <strain evidence="10 11">GB001</strain>
    </source>
</reference>
<protein>
    <submittedName>
        <fullName evidence="10">Fimbrial chaperone protein</fullName>
    </submittedName>
</protein>
<dbReference type="Gene3D" id="2.60.40.10">
    <property type="entry name" value="Immunoglobulins"/>
    <property type="match status" value="2"/>
</dbReference>
<dbReference type="InterPro" id="IPR050643">
    <property type="entry name" value="Periplasmic_pilus_chap"/>
</dbReference>
<dbReference type="Pfam" id="PF00345">
    <property type="entry name" value="PapD_N"/>
    <property type="match status" value="1"/>
</dbReference>
<dbReference type="InterPro" id="IPR016147">
    <property type="entry name" value="Pili_assmbl_chaperone_N"/>
</dbReference>
<gene>
    <name evidence="10" type="ORF">BN1044_02659</name>
</gene>
<dbReference type="RefSeq" id="WP_072309120.1">
    <property type="nucleotide sequence ID" value="NZ_FMIQ01000051.1"/>
</dbReference>
<evidence type="ECO:0000256" key="5">
    <source>
        <dbReference type="ARBA" id="ARBA00022764"/>
    </source>
</evidence>
<evidence type="ECO:0000259" key="9">
    <source>
        <dbReference type="Pfam" id="PF02753"/>
    </source>
</evidence>
<dbReference type="GO" id="GO:0030288">
    <property type="term" value="C:outer membrane-bounded periplasmic space"/>
    <property type="evidence" value="ECO:0007669"/>
    <property type="project" value="InterPro"/>
</dbReference>
<dbReference type="EMBL" id="FMIQ01000051">
    <property type="protein sequence ID" value="SCM53170.1"/>
    <property type="molecule type" value="Genomic_DNA"/>
</dbReference>
<dbReference type="InterPro" id="IPR016148">
    <property type="entry name" value="Pili_assmbl_chaperone_C"/>
</dbReference>
<dbReference type="InterPro" id="IPR001829">
    <property type="entry name" value="Pili_assmbl_chaperone_bac"/>
</dbReference>
<feature type="domain" description="Pili assembly chaperone N-terminal" evidence="8">
    <location>
        <begin position="30"/>
        <end position="148"/>
    </location>
</feature>
<comment type="similarity">
    <text evidence="2">Belongs to the periplasmic pilus chaperone family.</text>
</comment>
<proteinExistence type="inferred from homology"/>
<keyword evidence="3" id="KW-1029">Fimbrium biogenesis</keyword>
<feature type="chain" id="PRO_5008751803" evidence="7">
    <location>
        <begin position="29"/>
        <end position="232"/>
    </location>
</feature>
<dbReference type="OrthoDB" id="9131059at2"/>